<accession>A0A4U0FCR7</accession>
<organism evidence="2 3">
    <name type="scientific">Cohnella pontilimi</name>
    <dbReference type="NCBI Taxonomy" id="2564100"/>
    <lineage>
        <taxon>Bacteria</taxon>
        <taxon>Bacillati</taxon>
        <taxon>Bacillota</taxon>
        <taxon>Bacilli</taxon>
        <taxon>Bacillales</taxon>
        <taxon>Paenibacillaceae</taxon>
        <taxon>Cohnella</taxon>
    </lineage>
</organism>
<protein>
    <submittedName>
        <fullName evidence="2">DUF839 domain-containing protein</fullName>
    </submittedName>
</protein>
<dbReference type="Proteomes" id="UP000309673">
    <property type="component" value="Unassembled WGS sequence"/>
</dbReference>
<dbReference type="AlphaFoldDB" id="A0A4U0FCR7"/>
<proteinExistence type="predicted"/>
<comment type="caution">
    <text evidence="2">The sequence shown here is derived from an EMBL/GenBank/DDBJ whole genome shotgun (WGS) entry which is preliminary data.</text>
</comment>
<dbReference type="Pfam" id="PF05787">
    <property type="entry name" value="PhoX"/>
    <property type="match status" value="1"/>
</dbReference>
<keyword evidence="3" id="KW-1185">Reference proteome</keyword>
<feature type="signal peptide" evidence="1">
    <location>
        <begin position="1"/>
        <end position="26"/>
    </location>
</feature>
<feature type="chain" id="PRO_5020302926" evidence="1">
    <location>
        <begin position="27"/>
        <end position="642"/>
    </location>
</feature>
<keyword evidence="1" id="KW-0732">Signal</keyword>
<dbReference type="PANTHER" id="PTHR35399">
    <property type="entry name" value="SLR8030 PROTEIN"/>
    <property type="match status" value="1"/>
</dbReference>
<dbReference type="PANTHER" id="PTHR35399:SF2">
    <property type="entry name" value="DUF839 DOMAIN-CONTAINING PROTEIN"/>
    <property type="match status" value="1"/>
</dbReference>
<dbReference type="InterPro" id="IPR008557">
    <property type="entry name" value="PhoX"/>
</dbReference>
<name>A0A4U0FCR7_9BACL</name>
<gene>
    <name evidence="2" type="ORF">E5161_10215</name>
</gene>
<evidence type="ECO:0000256" key="1">
    <source>
        <dbReference type="SAM" id="SignalP"/>
    </source>
</evidence>
<dbReference type="EMBL" id="SUPK01000004">
    <property type="protein sequence ID" value="TJY42478.1"/>
    <property type="molecule type" value="Genomic_DNA"/>
</dbReference>
<evidence type="ECO:0000313" key="2">
    <source>
        <dbReference type="EMBL" id="TJY42478.1"/>
    </source>
</evidence>
<evidence type="ECO:0000313" key="3">
    <source>
        <dbReference type="Proteomes" id="UP000309673"/>
    </source>
</evidence>
<dbReference type="OrthoDB" id="9801383at2"/>
<reference evidence="2 3" key="1">
    <citation type="submission" date="2019-04" db="EMBL/GenBank/DDBJ databases">
        <title>Cohnella sp. nov., isolated from soil.</title>
        <authorList>
            <person name="Kim W."/>
        </authorList>
    </citation>
    <scope>NUCLEOTIDE SEQUENCE [LARGE SCALE GENOMIC DNA]</scope>
    <source>
        <strain evidence="2 3">CAU 1483</strain>
    </source>
</reference>
<sequence>MWSKKVLVPALGLAVLAAGIPAAVYAKDSQSAKKQVKPVTVKSTEFVGMPAPATAQDMAKLYTTAALKVTYSNGVVKTFPLSYKKLFKSNEKVGGTIAGVAIDAKGKPIMDTTDPSHPIPYVSEDPDSNSLFSVPGMKAVSSTGNPLSLVTHYEYINRAYGIVPASMSLTTIDQNKKTGELKPVALKKIDFSSVDGLWIPCNGSLTPWNTHLGSEEYEPDARVFEADNTKANVKTFTQNYYNDTTKVGNPYLYGFLPEVTVNKDNTTKVVKHYSMGRFSHELGKVAPDNRTVFFGDDGGNTMLFMYVADKAKDLSAGTLYAAKWIQKSAENGGSADLQWIKLGHASDKEIKTYIDKGVKFSDIFETSDQAADGFKAVKVYSSVSSKVEYLKVKPGMEKAAAFLESRRYGALQGATAEFNKMEGVTVNAKDNKVYIAMSYVEKAMEKDSKGTDPADDIQVNKLSAGATYELTLKGKQKDSKGQPIDSAYVASFMKSLVFGEDLAAPDALGNKANPDKVANPDNLSFSEELRTLFIGEDSGMHVNNFVWAYNVDTKKLSRILSTPAGAEATGLMAVDNLNGFKYVMSNIQHPGDEMIVADSLKADVEKYIDQNFDNKSAGIVGYISGLPTHDQLFPAVTKAKKK</sequence>